<evidence type="ECO:0000259" key="1">
    <source>
        <dbReference type="Pfam" id="PF03313"/>
    </source>
</evidence>
<name>A0A6N7V4L2_9FIRM</name>
<dbReference type="GO" id="GO:0019450">
    <property type="term" value="P:L-cysteine catabolic process to pyruvate"/>
    <property type="evidence" value="ECO:0007669"/>
    <property type="project" value="TreeGrafter"/>
</dbReference>
<sequence>MYGDSDYRFKAIAYAAAGSDARMNGCALPVVINSGSGNQSITMSVPIILYAKKKDSTRGDDTWTCICGPRCAPPKENIGDLSAYC</sequence>
<accession>A0A6N7V4L2</accession>
<evidence type="ECO:0000313" key="2">
    <source>
        <dbReference type="EMBL" id="MSR94866.1"/>
    </source>
</evidence>
<dbReference type="InterPro" id="IPR005130">
    <property type="entry name" value="Ser_deHydtase-like_asu"/>
</dbReference>
<evidence type="ECO:0000313" key="3">
    <source>
        <dbReference type="Proteomes" id="UP000434409"/>
    </source>
</evidence>
<proteinExistence type="predicted"/>
<dbReference type="PANTHER" id="PTHR30501">
    <property type="entry name" value="UPF0597 PROTEIN YHAM"/>
    <property type="match status" value="1"/>
</dbReference>
<protein>
    <recommendedName>
        <fullName evidence="1">Serine dehydratase-like alpha subunit domain-containing protein</fullName>
    </recommendedName>
</protein>
<dbReference type="EMBL" id="VULY01000025">
    <property type="protein sequence ID" value="MSR94866.1"/>
    <property type="molecule type" value="Genomic_DNA"/>
</dbReference>
<feature type="domain" description="Serine dehydratase-like alpha subunit" evidence="1">
    <location>
        <begin position="11"/>
        <end position="60"/>
    </location>
</feature>
<dbReference type="AlphaFoldDB" id="A0A6N7V4L2"/>
<dbReference type="GO" id="GO:0080146">
    <property type="term" value="F:L-cysteine desulfhydrase activity"/>
    <property type="evidence" value="ECO:0007669"/>
    <property type="project" value="TreeGrafter"/>
</dbReference>
<organism evidence="2 3">
    <name type="scientific">Suipraeoptans intestinalis</name>
    <dbReference type="NCBI Taxonomy" id="2606628"/>
    <lineage>
        <taxon>Bacteria</taxon>
        <taxon>Bacillati</taxon>
        <taxon>Bacillota</taxon>
        <taxon>Clostridia</taxon>
        <taxon>Lachnospirales</taxon>
        <taxon>Lachnospiraceae</taxon>
        <taxon>Suipraeoptans</taxon>
    </lineage>
</organism>
<comment type="caution">
    <text evidence="2">The sequence shown here is derived from an EMBL/GenBank/DDBJ whole genome shotgun (WGS) entry which is preliminary data.</text>
</comment>
<dbReference type="Pfam" id="PF03313">
    <property type="entry name" value="SDH_alpha"/>
    <property type="match status" value="1"/>
</dbReference>
<gene>
    <name evidence="2" type="ORF">FYJ34_11565</name>
</gene>
<dbReference type="InterPro" id="IPR021144">
    <property type="entry name" value="UPF0597"/>
</dbReference>
<dbReference type="PANTHER" id="PTHR30501:SF2">
    <property type="entry name" value="UPF0597 PROTEIN YHAM"/>
    <property type="match status" value="1"/>
</dbReference>
<dbReference type="Proteomes" id="UP000434409">
    <property type="component" value="Unassembled WGS sequence"/>
</dbReference>
<reference evidence="2 3" key="1">
    <citation type="submission" date="2019-08" db="EMBL/GenBank/DDBJ databases">
        <title>In-depth cultivation of the pig gut microbiome towards novel bacterial diversity and tailored functional studies.</title>
        <authorList>
            <person name="Wylensek D."/>
            <person name="Hitch T.C.A."/>
            <person name="Clavel T."/>
        </authorList>
    </citation>
    <scope>NUCLEOTIDE SEQUENCE [LARGE SCALE GENOMIC DNA]</scope>
    <source>
        <strain evidence="2 3">68-1-5</strain>
    </source>
</reference>
<keyword evidence="3" id="KW-1185">Reference proteome</keyword>